<dbReference type="SUPFAM" id="SSF53067">
    <property type="entry name" value="Actin-like ATPase domain"/>
    <property type="match status" value="1"/>
</dbReference>
<reference evidence="3" key="1">
    <citation type="journal article" date="2019" name="Int. J. Syst. Evol. Microbiol.">
        <title>The Global Catalogue of Microorganisms (GCM) 10K type strain sequencing project: providing services to taxonomists for standard genome sequencing and annotation.</title>
        <authorList>
            <consortium name="The Broad Institute Genomics Platform"/>
            <consortium name="The Broad Institute Genome Sequencing Center for Infectious Disease"/>
            <person name="Wu L."/>
            <person name="Ma J."/>
        </authorList>
    </citation>
    <scope>NUCLEOTIDE SEQUENCE [LARGE SCALE GENOMIC DNA]</scope>
    <source>
        <strain evidence="3">CGMCC 1.12286</strain>
    </source>
</reference>
<dbReference type="InterPro" id="IPR043129">
    <property type="entry name" value="ATPase_NBD"/>
</dbReference>
<evidence type="ECO:0000313" key="3">
    <source>
        <dbReference type="Proteomes" id="UP001597079"/>
    </source>
</evidence>
<comment type="caution">
    <text evidence="2">The sequence shown here is derived from an EMBL/GenBank/DDBJ whole genome shotgun (WGS) entry which is preliminary data.</text>
</comment>
<dbReference type="PANTHER" id="PTHR18964">
    <property type="entry name" value="ROK (REPRESSOR, ORF, KINASE) FAMILY"/>
    <property type="match status" value="1"/>
</dbReference>
<organism evidence="2 3">
    <name type="scientific">Alicyclobacillus fodiniaquatilis</name>
    <dbReference type="NCBI Taxonomy" id="1661150"/>
    <lineage>
        <taxon>Bacteria</taxon>
        <taxon>Bacillati</taxon>
        <taxon>Bacillota</taxon>
        <taxon>Bacilli</taxon>
        <taxon>Bacillales</taxon>
        <taxon>Alicyclobacillaceae</taxon>
        <taxon>Alicyclobacillus</taxon>
    </lineage>
</organism>
<dbReference type="InterPro" id="IPR000600">
    <property type="entry name" value="ROK"/>
</dbReference>
<sequence>MRHSIGVDIGATKMLAGIVREDGVVLHRIRVNTPAHDGAQVVRTLVTLLAELQTCEVLKTISLAGVGIGTAGQVDFVNGCVLSGTPNILNWANVELRKTLQPITGLPVWVDNDVNVQLLAEASLGVAVAKRHVVMLSLGTGIGGAAMMNGELLHGSWGGAAEFGHMTVDFQGPLCNCGARGCLELFASGAGIAAQMAQRLGLVEGQAKELTGEMVFRKAKQGDVLANEVLDQAIAALTAASVNLAHSFNPEMIVFAGGIMAEGNGALDRVRQAFAIHGISSLLGTVTLANARFGSDAGLVGAALQPFHYHSHAR</sequence>
<proteinExistence type="inferred from homology"/>
<dbReference type="RefSeq" id="WP_377944088.1">
    <property type="nucleotide sequence ID" value="NZ_JBHUCX010000044.1"/>
</dbReference>
<gene>
    <name evidence="2" type="ORF">ACFSB2_15955</name>
</gene>
<evidence type="ECO:0000313" key="2">
    <source>
        <dbReference type="EMBL" id="MFD1676198.1"/>
    </source>
</evidence>
<dbReference type="Proteomes" id="UP001597079">
    <property type="component" value="Unassembled WGS sequence"/>
</dbReference>
<dbReference type="PROSITE" id="PS01125">
    <property type="entry name" value="ROK"/>
    <property type="match status" value="1"/>
</dbReference>
<dbReference type="InterPro" id="IPR049874">
    <property type="entry name" value="ROK_cs"/>
</dbReference>
<dbReference type="PANTHER" id="PTHR18964:SF149">
    <property type="entry name" value="BIFUNCTIONAL UDP-N-ACETYLGLUCOSAMINE 2-EPIMERASE_N-ACETYLMANNOSAMINE KINASE"/>
    <property type="match status" value="1"/>
</dbReference>
<name>A0ABW4JJP6_9BACL</name>
<accession>A0ABW4JJP6</accession>
<comment type="similarity">
    <text evidence="1">Belongs to the ROK (NagC/XylR) family.</text>
</comment>
<dbReference type="Pfam" id="PF00480">
    <property type="entry name" value="ROK"/>
    <property type="match status" value="1"/>
</dbReference>
<dbReference type="Gene3D" id="3.30.420.40">
    <property type="match status" value="2"/>
</dbReference>
<protein>
    <submittedName>
        <fullName evidence="2">ROK family protein</fullName>
    </submittedName>
</protein>
<dbReference type="CDD" id="cd24068">
    <property type="entry name" value="ASKHA_NBD_ROK_FnNanK-like"/>
    <property type="match status" value="1"/>
</dbReference>
<dbReference type="EMBL" id="JBHUCX010000044">
    <property type="protein sequence ID" value="MFD1676198.1"/>
    <property type="molecule type" value="Genomic_DNA"/>
</dbReference>
<keyword evidence="3" id="KW-1185">Reference proteome</keyword>
<evidence type="ECO:0000256" key="1">
    <source>
        <dbReference type="ARBA" id="ARBA00006479"/>
    </source>
</evidence>